<evidence type="ECO:0000256" key="1">
    <source>
        <dbReference type="SAM" id="MobiDB-lite"/>
    </source>
</evidence>
<evidence type="ECO:0000313" key="2">
    <source>
        <dbReference type="EMBL" id="KAI0492442.1"/>
    </source>
</evidence>
<proteinExistence type="predicted"/>
<reference evidence="2" key="1">
    <citation type="journal article" date="2022" name="Front. Genet.">
        <title>Chromosome-Scale Assembly of the Dendrobium nobile Genome Provides Insights Into the Molecular Mechanism of the Biosynthesis of the Medicinal Active Ingredient of Dendrobium.</title>
        <authorList>
            <person name="Xu Q."/>
            <person name="Niu S.-C."/>
            <person name="Li K.-L."/>
            <person name="Zheng P.-J."/>
            <person name="Zhang X.-J."/>
            <person name="Jia Y."/>
            <person name="Liu Y."/>
            <person name="Niu Y.-X."/>
            <person name="Yu L.-H."/>
            <person name="Chen D.-F."/>
            <person name="Zhang G.-Q."/>
        </authorList>
    </citation>
    <scope>NUCLEOTIDE SEQUENCE</scope>
    <source>
        <tissue evidence="2">Leaf</tissue>
    </source>
</reference>
<protein>
    <submittedName>
        <fullName evidence="2">Uncharacterized protein</fullName>
    </submittedName>
</protein>
<sequence length="305" mass="34928">MAPGKRISSRIIANYSHLFAPATSNNVQSSLKNDASHVVSTANNASSSNKKRGPNRGVALEEHYRTKGKVKINLSIEESHVKDCVMHTMSKRFSDFRSKAYIHYKKHGGGMLARQKPYKEFIERPADWIWLCNFFDSEAFKKLSRIELYKEEFTDKENKWVSEDCQAKYIFHKEPFFYVHDNQDQLVKIAKKTNYSTNLVNMMDSLGRGCPSLRNINIKSVVLFNDAVRALSDANIRLSNTINMGRMKNLSTIDRCRFSCGPILEHPKSCEIPVSPRNEVQSPGVSYPETMFNLKTDHHQDGKKN</sequence>
<feature type="region of interest" description="Disordered" evidence="1">
    <location>
        <begin position="31"/>
        <end position="58"/>
    </location>
</feature>
<name>A0A8T3A9H3_DENNO</name>
<feature type="compositionally biased region" description="Basic and acidic residues" evidence="1">
    <location>
        <begin position="295"/>
        <end position="305"/>
    </location>
</feature>
<dbReference type="AlphaFoldDB" id="A0A8T3A9H3"/>
<dbReference type="EMBL" id="JAGYWB010000018">
    <property type="protein sequence ID" value="KAI0492442.1"/>
    <property type="molecule type" value="Genomic_DNA"/>
</dbReference>
<evidence type="ECO:0000313" key="3">
    <source>
        <dbReference type="Proteomes" id="UP000829196"/>
    </source>
</evidence>
<gene>
    <name evidence="2" type="ORF">KFK09_026715</name>
</gene>
<feature type="compositionally biased region" description="Low complexity" evidence="1">
    <location>
        <begin position="36"/>
        <end position="48"/>
    </location>
</feature>
<organism evidence="2 3">
    <name type="scientific">Dendrobium nobile</name>
    <name type="common">Orchid</name>
    <dbReference type="NCBI Taxonomy" id="94219"/>
    <lineage>
        <taxon>Eukaryota</taxon>
        <taxon>Viridiplantae</taxon>
        <taxon>Streptophyta</taxon>
        <taxon>Embryophyta</taxon>
        <taxon>Tracheophyta</taxon>
        <taxon>Spermatophyta</taxon>
        <taxon>Magnoliopsida</taxon>
        <taxon>Liliopsida</taxon>
        <taxon>Asparagales</taxon>
        <taxon>Orchidaceae</taxon>
        <taxon>Epidendroideae</taxon>
        <taxon>Malaxideae</taxon>
        <taxon>Dendrobiinae</taxon>
        <taxon>Dendrobium</taxon>
    </lineage>
</organism>
<feature type="region of interest" description="Disordered" evidence="1">
    <location>
        <begin position="274"/>
        <end position="305"/>
    </location>
</feature>
<keyword evidence="3" id="KW-1185">Reference proteome</keyword>
<comment type="caution">
    <text evidence="2">The sequence shown here is derived from an EMBL/GenBank/DDBJ whole genome shotgun (WGS) entry which is preliminary data.</text>
</comment>
<dbReference type="Proteomes" id="UP000829196">
    <property type="component" value="Unassembled WGS sequence"/>
</dbReference>
<accession>A0A8T3A9H3</accession>